<protein>
    <submittedName>
        <fullName evidence="1">DUF739 family protein</fullName>
    </submittedName>
</protein>
<sequence>MSEKPKEEFDYSLLMKRMAKYRFNIKSLAAEIGMDRGSLGSKLKNQTRFNQSQIANIAGVLDLKTKEIPAYFFTKNVEKNSQIVRIKKG</sequence>
<dbReference type="EMBL" id="CP154878">
    <property type="protein sequence ID" value="XBG96442.1"/>
    <property type="molecule type" value="Genomic_DNA"/>
</dbReference>
<organism evidence="1">
    <name type="scientific">Limosilactobacillus allomucosae</name>
    <dbReference type="NCBI Taxonomy" id="3142938"/>
    <lineage>
        <taxon>Bacteria</taxon>
        <taxon>Bacillati</taxon>
        <taxon>Bacillota</taxon>
        <taxon>Bacilli</taxon>
        <taxon>Lactobacillales</taxon>
        <taxon>Lactobacillaceae</taxon>
        <taxon>Limosilactobacillus</taxon>
    </lineage>
</organism>
<dbReference type="KEGG" id="lalo:ABC765_04980"/>
<dbReference type="RefSeq" id="WP_347980866.1">
    <property type="nucleotide sequence ID" value="NZ_CP154878.1"/>
</dbReference>
<dbReference type="Pfam" id="PF05339">
    <property type="entry name" value="DUF739"/>
    <property type="match status" value="1"/>
</dbReference>
<reference evidence="1" key="1">
    <citation type="submission" date="2024-04" db="EMBL/GenBank/DDBJ databases">
        <title>Limosilactobacillus allomucosae sp. nov., a novel species isolated from wild boar faecal samples as a potential probiotics for domestic pigs.</title>
        <authorList>
            <person name="Chen B."/>
        </authorList>
    </citation>
    <scope>NUCLEOTIDE SEQUENCE</scope>
    <source>
        <strain evidence="1">WILCCON 0051</strain>
    </source>
</reference>
<dbReference type="AlphaFoldDB" id="A0AAU7C5J8"/>
<accession>A0AAU7C5J8</accession>
<evidence type="ECO:0000313" key="1">
    <source>
        <dbReference type="EMBL" id="XBG96442.1"/>
    </source>
</evidence>
<name>A0AAU7C5J8_9LACO</name>
<gene>
    <name evidence="1" type="ORF">ABC765_04980</name>
</gene>
<proteinExistence type="predicted"/>
<dbReference type="InterPro" id="IPR008003">
    <property type="entry name" value="DUF739"/>
</dbReference>